<sequence length="142" mass="14773">MIAECVARPGREDRLRTTLEALIEPSLEEPGCLAYRPYADPNNPGHMVVVAEWTGPEALARHGATPHVHHARQVLDLVLAEPMAVRRLVVQGALAQGALAQEPVAQESVSEGLAAEGLASEGLAAEGLAAEGLASDGLASSK</sequence>
<name>A0A1R1SLC0_9ACTN</name>
<dbReference type="InterPro" id="IPR011008">
    <property type="entry name" value="Dimeric_a/b-barrel"/>
</dbReference>
<dbReference type="PANTHER" id="PTHR33336:SF3">
    <property type="entry name" value="ABM DOMAIN-CONTAINING PROTEIN"/>
    <property type="match status" value="1"/>
</dbReference>
<proteinExistence type="predicted"/>
<feature type="domain" description="ABM" evidence="1">
    <location>
        <begin position="1"/>
        <end position="90"/>
    </location>
</feature>
<evidence type="ECO:0000313" key="3">
    <source>
        <dbReference type="Proteomes" id="UP000186168"/>
    </source>
</evidence>
<comment type="caution">
    <text evidence="2">The sequence shown here is derived from an EMBL/GenBank/DDBJ whole genome shotgun (WGS) entry which is preliminary data.</text>
</comment>
<evidence type="ECO:0000313" key="2">
    <source>
        <dbReference type="EMBL" id="OMI39027.1"/>
    </source>
</evidence>
<dbReference type="InterPro" id="IPR007138">
    <property type="entry name" value="ABM_dom"/>
</dbReference>
<dbReference type="STRING" id="67365.GCA_001704635_06412"/>
<keyword evidence="2" id="KW-0503">Monooxygenase</keyword>
<dbReference type="InterPro" id="IPR050744">
    <property type="entry name" value="AI-2_Isomerase_LsrG"/>
</dbReference>
<protein>
    <submittedName>
        <fullName evidence="2">Putative monooxygenase</fullName>
    </submittedName>
</protein>
<dbReference type="SUPFAM" id="SSF54909">
    <property type="entry name" value="Dimeric alpha+beta barrel"/>
    <property type="match status" value="1"/>
</dbReference>
<reference evidence="2 3" key="1">
    <citation type="submission" date="2013-05" db="EMBL/GenBank/DDBJ databases">
        <title>Genome sequence of Streptomyces sparsogenes DSM 40356.</title>
        <authorList>
            <person name="Coyne S."/>
            <person name="Seebeck F.P."/>
        </authorList>
    </citation>
    <scope>NUCLEOTIDE SEQUENCE [LARGE SCALE GENOMIC DNA]</scope>
    <source>
        <strain evidence="2 3">DSM 40356</strain>
    </source>
</reference>
<dbReference type="GO" id="GO:0004497">
    <property type="term" value="F:monooxygenase activity"/>
    <property type="evidence" value="ECO:0007669"/>
    <property type="project" value="UniProtKB-KW"/>
</dbReference>
<accession>A0A1R1SLC0</accession>
<dbReference type="GO" id="GO:0005829">
    <property type="term" value="C:cytosol"/>
    <property type="evidence" value="ECO:0007669"/>
    <property type="project" value="TreeGrafter"/>
</dbReference>
<gene>
    <name evidence="2" type="ORF">SPAR_13025</name>
</gene>
<keyword evidence="2" id="KW-0560">Oxidoreductase</keyword>
<dbReference type="PROSITE" id="PS51725">
    <property type="entry name" value="ABM"/>
    <property type="match status" value="1"/>
</dbReference>
<organism evidence="2 3">
    <name type="scientific">Streptomyces sparsogenes DSM 40356</name>
    <dbReference type="NCBI Taxonomy" id="1331668"/>
    <lineage>
        <taxon>Bacteria</taxon>
        <taxon>Bacillati</taxon>
        <taxon>Actinomycetota</taxon>
        <taxon>Actinomycetes</taxon>
        <taxon>Kitasatosporales</taxon>
        <taxon>Streptomycetaceae</taxon>
        <taxon>Streptomyces</taxon>
    </lineage>
</organism>
<evidence type="ECO:0000259" key="1">
    <source>
        <dbReference type="PROSITE" id="PS51725"/>
    </source>
</evidence>
<keyword evidence="3" id="KW-1185">Reference proteome</keyword>
<dbReference type="AlphaFoldDB" id="A0A1R1SLC0"/>
<dbReference type="EMBL" id="ASQP01000187">
    <property type="protein sequence ID" value="OMI39027.1"/>
    <property type="molecule type" value="Genomic_DNA"/>
</dbReference>
<dbReference type="Proteomes" id="UP000186168">
    <property type="component" value="Unassembled WGS sequence"/>
</dbReference>
<dbReference type="Pfam" id="PF03992">
    <property type="entry name" value="ABM"/>
    <property type="match status" value="1"/>
</dbReference>
<dbReference type="PANTHER" id="PTHR33336">
    <property type="entry name" value="QUINOL MONOOXYGENASE YGIN-RELATED"/>
    <property type="match status" value="1"/>
</dbReference>
<dbReference type="Gene3D" id="3.30.70.100">
    <property type="match status" value="1"/>
</dbReference>